<proteinExistence type="predicted"/>
<comment type="caution">
    <text evidence="1">The sequence shown here is derived from an EMBL/GenBank/DDBJ whole genome shotgun (WGS) entry which is preliminary data.</text>
</comment>
<name>A0A0C1HEM7_9BACT</name>
<dbReference type="Proteomes" id="UP000031465">
    <property type="component" value="Unassembled WGS sequence"/>
</dbReference>
<dbReference type="AlphaFoldDB" id="A0A0C1HEM7"/>
<gene>
    <name evidence="1" type="ORF">DB44_BL00030</name>
</gene>
<sequence length="57" mass="6675">MNKAMIINFFKSDMKKLACLDLVNLINEINDMIYHSSSQLIQEPESIYQKKGKINRN</sequence>
<dbReference type="PATRIC" id="fig|362787.3.peg.594"/>
<accession>A0A0C1HEM7</accession>
<evidence type="ECO:0000313" key="1">
    <source>
        <dbReference type="EMBL" id="KIC73163.1"/>
    </source>
</evidence>
<reference evidence="1 2" key="1">
    <citation type="journal article" date="2014" name="Mol. Biol. Evol.">
        <title>Massive expansion of Ubiquitination-related gene families within the Chlamydiae.</title>
        <authorList>
            <person name="Domman D."/>
            <person name="Collingro A."/>
            <person name="Lagkouvardos I."/>
            <person name="Gehre L."/>
            <person name="Weinmaier T."/>
            <person name="Rattei T."/>
            <person name="Subtil A."/>
            <person name="Horn M."/>
        </authorList>
    </citation>
    <scope>NUCLEOTIDE SEQUENCE [LARGE SCALE GENOMIC DNA]</scope>
    <source>
        <strain evidence="1 2">EI2</strain>
    </source>
</reference>
<protein>
    <submittedName>
        <fullName evidence="1">Uncharacterized protein</fullName>
    </submittedName>
</protein>
<dbReference type="EMBL" id="JSAN01000035">
    <property type="protein sequence ID" value="KIC73163.1"/>
    <property type="molecule type" value="Genomic_DNA"/>
</dbReference>
<organism evidence="1 2">
    <name type="scientific">Candidatus Protochlamydia amoebophila</name>
    <dbReference type="NCBI Taxonomy" id="362787"/>
    <lineage>
        <taxon>Bacteria</taxon>
        <taxon>Pseudomonadati</taxon>
        <taxon>Chlamydiota</taxon>
        <taxon>Chlamydiia</taxon>
        <taxon>Parachlamydiales</taxon>
        <taxon>Parachlamydiaceae</taxon>
        <taxon>Candidatus Protochlamydia</taxon>
    </lineage>
</organism>
<evidence type="ECO:0000313" key="2">
    <source>
        <dbReference type="Proteomes" id="UP000031465"/>
    </source>
</evidence>